<dbReference type="EMBL" id="CM047749">
    <property type="protein sequence ID" value="KAJ0011391.1"/>
    <property type="molecule type" value="Genomic_DNA"/>
</dbReference>
<accession>A0ACC0X975</accession>
<keyword evidence="2" id="KW-1185">Reference proteome</keyword>
<proteinExistence type="predicted"/>
<sequence>MAHIYCVNFRVTGLLKKLKLSGERLTLIEGAELMQENLNLKKRTENNHLRGNTCNESSDTSLKLGLPFPH</sequence>
<comment type="caution">
    <text evidence="1">The sequence shown here is derived from an EMBL/GenBank/DDBJ whole genome shotgun (WGS) entry which is preliminary data.</text>
</comment>
<gene>
    <name evidence="1" type="ORF">Pint_33423</name>
</gene>
<evidence type="ECO:0000313" key="1">
    <source>
        <dbReference type="EMBL" id="KAJ0011391.1"/>
    </source>
</evidence>
<protein>
    <submittedName>
        <fullName evidence="1">Uncharacterized protein</fullName>
    </submittedName>
</protein>
<organism evidence="1 2">
    <name type="scientific">Pistacia integerrima</name>
    <dbReference type="NCBI Taxonomy" id="434235"/>
    <lineage>
        <taxon>Eukaryota</taxon>
        <taxon>Viridiplantae</taxon>
        <taxon>Streptophyta</taxon>
        <taxon>Embryophyta</taxon>
        <taxon>Tracheophyta</taxon>
        <taxon>Spermatophyta</taxon>
        <taxon>Magnoliopsida</taxon>
        <taxon>eudicotyledons</taxon>
        <taxon>Gunneridae</taxon>
        <taxon>Pentapetalae</taxon>
        <taxon>rosids</taxon>
        <taxon>malvids</taxon>
        <taxon>Sapindales</taxon>
        <taxon>Anacardiaceae</taxon>
        <taxon>Pistacia</taxon>
    </lineage>
</organism>
<dbReference type="Proteomes" id="UP001163603">
    <property type="component" value="Chromosome 14"/>
</dbReference>
<evidence type="ECO:0000313" key="2">
    <source>
        <dbReference type="Proteomes" id="UP001163603"/>
    </source>
</evidence>
<name>A0ACC0X975_9ROSI</name>
<reference evidence="2" key="1">
    <citation type="journal article" date="2023" name="G3 (Bethesda)">
        <title>Genome assembly and association tests identify interacting loci associated with vigor, precocity, and sex in interspecific pistachio rootstocks.</title>
        <authorList>
            <person name="Palmer W."/>
            <person name="Jacygrad E."/>
            <person name="Sagayaradj S."/>
            <person name="Cavanaugh K."/>
            <person name="Han R."/>
            <person name="Bertier L."/>
            <person name="Beede B."/>
            <person name="Kafkas S."/>
            <person name="Golino D."/>
            <person name="Preece J."/>
            <person name="Michelmore R."/>
        </authorList>
    </citation>
    <scope>NUCLEOTIDE SEQUENCE [LARGE SCALE GENOMIC DNA]</scope>
</reference>